<comment type="caution">
    <text evidence="2">The sequence shown here is derived from an EMBL/GenBank/DDBJ whole genome shotgun (WGS) entry which is preliminary data.</text>
</comment>
<reference evidence="2 3" key="1">
    <citation type="submission" date="2020-08" db="EMBL/GenBank/DDBJ databases">
        <title>Functional genomics of gut bacteria from endangered species of beetles.</title>
        <authorList>
            <person name="Carlos-Shanley C."/>
        </authorList>
    </citation>
    <scope>NUCLEOTIDE SEQUENCE [LARGE SCALE GENOMIC DNA]</scope>
    <source>
        <strain evidence="2 3">S00127</strain>
    </source>
</reference>
<dbReference type="EMBL" id="JACHLA010000007">
    <property type="protein sequence ID" value="MBB6363540.1"/>
    <property type="molecule type" value="Genomic_DNA"/>
</dbReference>
<evidence type="ECO:0000256" key="1">
    <source>
        <dbReference type="SAM" id="Phobius"/>
    </source>
</evidence>
<proteinExistence type="predicted"/>
<evidence type="ECO:0000313" key="2">
    <source>
        <dbReference type="EMBL" id="MBB6363540.1"/>
    </source>
</evidence>
<name>A0AAW3VGI4_ACILW</name>
<organism evidence="2 3">
    <name type="scientific">Acinetobacter lwoffii</name>
    <dbReference type="NCBI Taxonomy" id="28090"/>
    <lineage>
        <taxon>Bacteria</taxon>
        <taxon>Pseudomonadati</taxon>
        <taxon>Pseudomonadota</taxon>
        <taxon>Gammaproteobacteria</taxon>
        <taxon>Moraxellales</taxon>
        <taxon>Moraxellaceae</taxon>
        <taxon>Acinetobacter</taxon>
    </lineage>
</organism>
<gene>
    <name evidence="2" type="ORF">HNP34_001680</name>
</gene>
<dbReference type="AlphaFoldDB" id="A0AAW3VGI4"/>
<accession>A0AAW3VGI4</accession>
<keyword evidence="1" id="KW-1133">Transmembrane helix</keyword>
<evidence type="ECO:0000313" key="3">
    <source>
        <dbReference type="Proteomes" id="UP000548425"/>
    </source>
</evidence>
<feature type="transmembrane region" description="Helical" evidence="1">
    <location>
        <begin position="7"/>
        <end position="25"/>
    </location>
</feature>
<evidence type="ECO:0008006" key="4">
    <source>
        <dbReference type="Google" id="ProtNLM"/>
    </source>
</evidence>
<dbReference type="Proteomes" id="UP000548425">
    <property type="component" value="Unassembled WGS sequence"/>
</dbReference>
<sequence>MLTKTEIIVVILMVVALIFIVYEMGQGGSWTL</sequence>
<keyword evidence="1" id="KW-0472">Membrane</keyword>
<protein>
    <recommendedName>
        <fullName evidence="4">Preprotein translocase subunit SecG</fullName>
    </recommendedName>
</protein>
<keyword evidence="1" id="KW-0812">Transmembrane</keyword>